<evidence type="ECO:0000259" key="6">
    <source>
        <dbReference type="PROSITE" id="PS50157"/>
    </source>
</evidence>
<dbReference type="SMART" id="SM00355">
    <property type="entry name" value="ZnF_C2H2"/>
    <property type="match status" value="7"/>
</dbReference>
<gene>
    <name evidence="7" type="ORF">ODALV1_LOCUS22216</name>
</gene>
<dbReference type="SUPFAM" id="SSF57667">
    <property type="entry name" value="beta-beta-alpha zinc fingers"/>
    <property type="match status" value="3"/>
</dbReference>
<evidence type="ECO:0000256" key="3">
    <source>
        <dbReference type="ARBA" id="ARBA00022771"/>
    </source>
</evidence>
<dbReference type="EMBL" id="CAXLJM020000075">
    <property type="protein sequence ID" value="CAL8128397.1"/>
    <property type="molecule type" value="Genomic_DNA"/>
</dbReference>
<feature type="domain" description="C2H2-type" evidence="6">
    <location>
        <begin position="45"/>
        <end position="72"/>
    </location>
</feature>
<feature type="domain" description="C2H2-type" evidence="6">
    <location>
        <begin position="73"/>
        <end position="101"/>
    </location>
</feature>
<feature type="domain" description="C2H2-type" evidence="6">
    <location>
        <begin position="148"/>
        <end position="175"/>
    </location>
</feature>
<keyword evidence="8" id="KW-1185">Reference proteome</keyword>
<evidence type="ECO:0000313" key="8">
    <source>
        <dbReference type="Proteomes" id="UP001642540"/>
    </source>
</evidence>
<feature type="domain" description="C2H2-type" evidence="6">
    <location>
        <begin position="208"/>
        <end position="238"/>
    </location>
</feature>
<dbReference type="PANTHER" id="PTHR24379:SF127">
    <property type="entry name" value="BLOODY FINGERS-RELATED"/>
    <property type="match status" value="1"/>
</dbReference>
<dbReference type="Gene3D" id="3.30.160.60">
    <property type="entry name" value="Classic Zinc Finger"/>
    <property type="match status" value="6"/>
</dbReference>
<dbReference type="Proteomes" id="UP001642540">
    <property type="component" value="Unassembled WGS sequence"/>
</dbReference>
<keyword evidence="3 5" id="KW-0863">Zinc-finger</keyword>
<keyword evidence="1" id="KW-0479">Metal-binding</keyword>
<dbReference type="PANTHER" id="PTHR24379">
    <property type="entry name" value="KRAB AND ZINC FINGER DOMAIN-CONTAINING"/>
    <property type="match status" value="1"/>
</dbReference>
<evidence type="ECO:0000256" key="2">
    <source>
        <dbReference type="ARBA" id="ARBA00022737"/>
    </source>
</evidence>
<keyword evidence="4" id="KW-0862">Zinc</keyword>
<keyword evidence="2" id="KW-0677">Repeat</keyword>
<feature type="domain" description="C2H2-type" evidence="6">
    <location>
        <begin position="15"/>
        <end position="43"/>
    </location>
</feature>
<accession>A0ABP1RHG0</accession>
<reference evidence="7 8" key="1">
    <citation type="submission" date="2024-08" db="EMBL/GenBank/DDBJ databases">
        <authorList>
            <person name="Cucini C."/>
            <person name="Frati F."/>
        </authorList>
    </citation>
    <scope>NUCLEOTIDE SEQUENCE [LARGE SCALE GENOMIC DNA]</scope>
</reference>
<proteinExistence type="predicted"/>
<dbReference type="InterPro" id="IPR036236">
    <property type="entry name" value="Znf_C2H2_sf"/>
</dbReference>
<sequence>MDIQAVSRLGVPVRYKCQFCEKSFSRQHELTKHVDKVHKGIDPKVICEICGKLFADKNCLRVHERYHKDEKRYACHLCDKRFHLRGELKKHLWGFHGKSKGEEFTPGEGLVLKAVCMFPSCGSRFGREAELQQHVEENHTPVEDNSMFMCTLCGRVFANQGRLATHNLIHSKERVHECHICGKTFVCKTNLKEHLQAIHNVGKAQEYFRCEQPNCEAKFKTRKYLTRHVRVTHRKIRKHIANLNNETVNPK</sequence>
<evidence type="ECO:0000313" key="7">
    <source>
        <dbReference type="EMBL" id="CAL8128397.1"/>
    </source>
</evidence>
<protein>
    <recommendedName>
        <fullName evidence="6">C2H2-type domain-containing protein</fullName>
    </recommendedName>
</protein>
<evidence type="ECO:0000256" key="5">
    <source>
        <dbReference type="PROSITE-ProRule" id="PRU00042"/>
    </source>
</evidence>
<dbReference type="InterPro" id="IPR013087">
    <property type="entry name" value="Znf_C2H2_type"/>
</dbReference>
<dbReference type="PROSITE" id="PS00028">
    <property type="entry name" value="ZINC_FINGER_C2H2_1"/>
    <property type="match status" value="6"/>
</dbReference>
<dbReference type="PROSITE" id="PS50157">
    <property type="entry name" value="ZINC_FINGER_C2H2_2"/>
    <property type="match status" value="7"/>
</dbReference>
<comment type="caution">
    <text evidence="7">The sequence shown here is derived from an EMBL/GenBank/DDBJ whole genome shotgun (WGS) entry which is preliminary data.</text>
</comment>
<evidence type="ECO:0000256" key="4">
    <source>
        <dbReference type="ARBA" id="ARBA00022833"/>
    </source>
</evidence>
<evidence type="ECO:0000256" key="1">
    <source>
        <dbReference type="ARBA" id="ARBA00022723"/>
    </source>
</evidence>
<feature type="domain" description="C2H2-type" evidence="6">
    <location>
        <begin position="176"/>
        <end position="204"/>
    </location>
</feature>
<dbReference type="Pfam" id="PF00096">
    <property type="entry name" value="zf-C2H2"/>
    <property type="match status" value="5"/>
</dbReference>
<feature type="domain" description="C2H2-type" evidence="6">
    <location>
        <begin position="114"/>
        <end position="144"/>
    </location>
</feature>
<name>A0ABP1RHG0_9HEXA</name>
<organism evidence="7 8">
    <name type="scientific">Orchesella dallaii</name>
    <dbReference type="NCBI Taxonomy" id="48710"/>
    <lineage>
        <taxon>Eukaryota</taxon>
        <taxon>Metazoa</taxon>
        <taxon>Ecdysozoa</taxon>
        <taxon>Arthropoda</taxon>
        <taxon>Hexapoda</taxon>
        <taxon>Collembola</taxon>
        <taxon>Entomobryomorpha</taxon>
        <taxon>Entomobryoidea</taxon>
        <taxon>Orchesellidae</taxon>
        <taxon>Orchesellinae</taxon>
        <taxon>Orchesella</taxon>
    </lineage>
</organism>